<name>A0A0B6XW84_9EUPU</name>
<dbReference type="InterPro" id="IPR004088">
    <property type="entry name" value="KH_dom_type_1"/>
</dbReference>
<dbReference type="AlphaFoldDB" id="A0A0B6XW84"/>
<accession>A0A0B6XW84</accession>
<evidence type="ECO:0000259" key="3">
    <source>
        <dbReference type="Pfam" id="PF00013"/>
    </source>
</evidence>
<organism evidence="4">
    <name type="scientific">Arion vulgaris</name>
    <dbReference type="NCBI Taxonomy" id="1028688"/>
    <lineage>
        <taxon>Eukaryota</taxon>
        <taxon>Metazoa</taxon>
        <taxon>Spiralia</taxon>
        <taxon>Lophotrochozoa</taxon>
        <taxon>Mollusca</taxon>
        <taxon>Gastropoda</taxon>
        <taxon>Heterobranchia</taxon>
        <taxon>Euthyneura</taxon>
        <taxon>Panpulmonata</taxon>
        <taxon>Eupulmonata</taxon>
        <taxon>Stylommatophora</taxon>
        <taxon>Helicina</taxon>
        <taxon>Arionoidea</taxon>
        <taxon>Arionidae</taxon>
        <taxon>Arion</taxon>
    </lineage>
</organism>
<gene>
    <name evidence="4" type="primary">ORF1570</name>
</gene>
<reference evidence="4" key="1">
    <citation type="submission" date="2014-12" db="EMBL/GenBank/DDBJ databases">
        <title>Insight into the proteome of Arion vulgaris.</title>
        <authorList>
            <person name="Aradska J."/>
            <person name="Bulat T."/>
            <person name="Smidak R."/>
            <person name="Sarate P."/>
            <person name="Gangsoo J."/>
            <person name="Sialana F."/>
            <person name="Bilban M."/>
            <person name="Lubec G."/>
        </authorList>
    </citation>
    <scope>NUCLEOTIDE SEQUENCE</scope>
    <source>
        <tissue evidence="4">Skin</tissue>
    </source>
</reference>
<keyword evidence="1" id="KW-0694">RNA-binding</keyword>
<feature type="domain" description="K Homology" evidence="3">
    <location>
        <begin position="39"/>
        <end position="67"/>
    </location>
</feature>
<dbReference type="PROSITE" id="PS50084">
    <property type="entry name" value="KH_TYPE_1"/>
    <property type="match status" value="1"/>
</dbReference>
<dbReference type="Gene3D" id="3.30.1370.10">
    <property type="entry name" value="K Homology domain, type 1"/>
    <property type="match status" value="1"/>
</dbReference>
<proteinExistence type="predicted"/>
<sequence>QQQQHHQPHQRSNSSSGAGGGIVHVPRMNQQQGDNFVGEVIVPKTAVGMIIGKSGETIKRLAVETGA</sequence>
<dbReference type="SUPFAM" id="SSF54814">
    <property type="entry name" value="Prokaryotic type KH domain (KH-domain type II)"/>
    <property type="match status" value="1"/>
</dbReference>
<evidence type="ECO:0000256" key="2">
    <source>
        <dbReference type="SAM" id="MobiDB-lite"/>
    </source>
</evidence>
<feature type="non-terminal residue" evidence="4">
    <location>
        <position position="67"/>
    </location>
</feature>
<evidence type="ECO:0000256" key="1">
    <source>
        <dbReference type="PROSITE-ProRule" id="PRU00117"/>
    </source>
</evidence>
<protein>
    <recommendedName>
        <fullName evidence="3">K Homology domain-containing protein</fullName>
    </recommendedName>
</protein>
<dbReference type="InterPro" id="IPR009019">
    <property type="entry name" value="KH_sf_prok-type"/>
</dbReference>
<dbReference type="EMBL" id="HACG01000670">
    <property type="protein sequence ID" value="CEK47535.1"/>
    <property type="molecule type" value="Transcribed_RNA"/>
</dbReference>
<dbReference type="Pfam" id="PF00013">
    <property type="entry name" value="KH_1"/>
    <property type="match status" value="1"/>
</dbReference>
<feature type="non-terminal residue" evidence="4">
    <location>
        <position position="1"/>
    </location>
</feature>
<feature type="region of interest" description="Disordered" evidence="2">
    <location>
        <begin position="1"/>
        <end position="34"/>
    </location>
</feature>
<dbReference type="InterPro" id="IPR036612">
    <property type="entry name" value="KH_dom_type_1_sf"/>
</dbReference>
<evidence type="ECO:0000313" key="4">
    <source>
        <dbReference type="EMBL" id="CEK47535.1"/>
    </source>
</evidence>
<dbReference type="GO" id="GO:0003723">
    <property type="term" value="F:RNA binding"/>
    <property type="evidence" value="ECO:0007669"/>
    <property type="project" value="UniProtKB-UniRule"/>
</dbReference>